<feature type="domain" description="DUF6535" evidence="3">
    <location>
        <begin position="82"/>
        <end position="259"/>
    </location>
</feature>
<keyword evidence="2" id="KW-0812">Transmembrane</keyword>
<protein>
    <recommendedName>
        <fullName evidence="3">DUF6535 domain-containing protein</fullName>
    </recommendedName>
</protein>
<name>A0A165C697_9BASI</name>
<evidence type="ECO:0000256" key="1">
    <source>
        <dbReference type="SAM" id="Coils"/>
    </source>
</evidence>
<dbReference type="Pfam" id="PF20153">
    <property type="entry name" value="DUF6535"/>
    <property type="match status" value="1"/>
</dbReference>
<dbReference type="Proteomes" id="UP000076842">
    <property type="component" value="Unassembled WGS sequence"/>
</dbReference>
<sequence>MEALSDVVDELRKVRKSLDDLQQKAASARSSYIEEATGHDSDPLSPHIATIPGPLEPQVDVHGVDQDWLNPEPDKSENAEIWRTYVEEGDKYDAQLLAKWNEGIDVFLLFTGLFSAILSAFLVAAWPTIQPDPAQGQTDALVIISQQLVLLSLGKPMDPSEVYQAPNFQAPVWAVMVNCLWFTSLFISLLTAVLAMLLKEWLSAYKEGIALVTLERAKQRQMRYDGMINWKVPSIVSMLPLAIHVAVFLFLTGLVLLAWPASTASVPSEESYDYDVREFESTT</sequence>
<organism evidence="4 5">
    <name type="scientific">Calocera cornea HHB12733</name>
    <dbReference type="NCBI Taxonomy" id="1353952"/>
    <lineage>
        <taxon>Eukaryota</taxon>
        <taxon>Fungi</taxon>
        <taxon>Dikarya</taxon>
        <taxon>Basidiomycota</taxon>
        <taxon>Agaricomycotina</taxon>
        <taxon>Dacrymycetes</taxon>
        <taxon>Dacrymycetales</taxon>
        <taxon>Dacrymycetaceae</taxon>
        <taxon>Calocera</taxon>
    </lineage>
</organism>
<dbReference type="STRING" id="1353952.A0A165C697"/>
<dbReference type="OrthoDB" id="3219854at2759"/>
<gene>
    <name evidence="4" type="ORF">CALCODRAFT_488813</name>
</gene>
<accession>A0A165C697</accession>
<evidence type="ECO:0000313" key="5">
    <source>
        <dbReference type="Proteomes" id="UP000076842"/>
    </source>
</evidence>
<feature type="transmembrane region" description="Helical" evidence="2">
    <location>
        <begin position="172"/>
        <end position="198"/>
    </location>
</feature>
<proteinExistence type="predicted"/>
<feature type="coiled-coil region" evidence="1">
    <location>
        <begin position="4"/>
        <end position="31"/>
    </location>
</feature>
<reference evidence="4 5" key="1">
    <citation type="journal article" date="2016" name="Mol. Biol. Evol.">
        <title>Comparative Genomics of Early-Diverging Mushroom-Forming Fungi Provides Insights into the Origins of Lignocellulose Decay Capabilities.</title>
        <authorList>
            <person name="Nagy L.G."/>
            <person name="Riley R."/>
            <person name="Tritt A."/>
            <person name="Adam C."/>
            <person name="Daum C."/>
            <person name="Floudas D."/>
            <person name="Sun H."/>
            <person name="Yadav J.S."/>
            <person name="Pangilinan J."/>
            <person name="Larsson K.H."/>
            <person name="Matsuura K."/>
            <person name="Barry K."/>
            <person name="Labutti K."/>
            <person name="Kuo R."/>
            <person name="Ohm R.A."/>
            <person name="Bhattacharya S.S."/>
            <person name="Shirouzu T."/>
            <person name="Yoshinaga Y."/>
            <person name="Martin F.M."/>
            <person name="Grigoriev I.V."/>
            <person name="Hibbett D.S."/>
        </authorList>
    </citation>
    <scope>NUCLEOTIDE SEQUENCE [LARGE SCALE GENOMIC DNA]</scope>
    <source>
        <strain evidence="4 5">HHB12733</strain>
    </source>
</reference>
<evidence type="ECO:0000259" key="3">
    <source>
        <dbReference type="Pfam" id="PF20153"/>
    </source>
</evidence>
<evidence type="ECO:0000313" key="4">
    <source>
        <dbReference type="EMBL" id="KZT50306.1"/>
    </source>
</evidence>
<dbReference type="EMBL" id="KV424192">
    <property type="protein sequence ID" value="KZT50306.1"/>
    <property type="molecule type" value="Genomic_DNA"/>
</dbReference>
<keyword evidence="2" id="KW-0472">Membrane</keyword>
<keyword evidence="5" id="KW-1185">Reference proteome</keyword>
<dbReference type="InterPro" id="IPR045338">
    <property type="entry name" value="DUF6535"/>
</dbReference>
<keyword evidence="2" id="KW-1133">Transmembrane helix</keyword>
<feature type="transmembrane region" description="Helical" evidence="2">
    <location>
        <begin position="232"/>
        <end position="259"/>
    </location>
</feature>
<feature type="transmembrane region" description="Helical" evidence="2">
    <location>
        <begin position="106"/>
        <end position="126"/>
    </location>
</feature>
<dbReference type="InParanoid" id="A0A165C697"/>
<dbReference type="AlphaFoldDB" id="A0A165C697"/>
<evidence type="ECO:0000256" key="2">
    <source>
        <dbReference type="SAM" id="Phobius"/>
    </source>
</evidence>
<keyword evidence="1" id="KW-0175">Coiled coil</keyword>